<dbReference type="Proteomes" id="UP001417504">
    <property type="component" value="Unassembled WGS sequence"/>
</dbReference>
<comment type="caution">
    <text evidence="2">The sequence shown here is derived from an EMBL/GenBank/DDBJ whole genome shotgun (WGS) entry which is preliminary data.</text>
</comment>
<keyword evidence="3" id="KW-1185">Reference proteome</keyword>
<accession>A0AAP0HYX0</accession>
<name>A0AAP0HYX0_9MAGN</name>
<dbReference type="AlphaFoldDB" id="A0AAP0HYX0"/>
<evidence type="ECO:0000313" key="3">
    <source>
        <dbReference type="Proteomes" id="UP001417504"/>
    </source>
</evidence>
<feature type="region of interest" description="Disordered" evidence="1">
    <location>
        <begin position="37"/>
        <end position="119"/>
    </location>
</feature>
<dbReference type="EMBL" id="JBBNAE010000008">
    <property type="protein sequence ID" value="KAK9103077.1"/>
    <property type="molecule type" value="Genomic_DNA"/>
</dbReference>
<protein>
    <submittedName>
        <fullName evidence="2">Uncharacterized protein</fullName>
    </submittedName>
</protein>
<reference evidence="2 3" key="1">
    <citation type="submission" date="2024-01" db="EMBL/GenBank/DDBJ databases">
        <title>Genome assemblies of Stephania.</title>
        <authorList>
            <person name="Yang L."/>
        </authorList>
    </citation>
    <scope>NUCLEOTIDE SEQUENCE [LARGE SCALE GENOMIC DNA]</scope>
    <source>
        <strain evidence="2">QJT</strain>
        <tissue evidence="2">Leaf</tissue>
    </source>
</reference>
<organism evidence="2 3">
    <name type="scientific">Stephania japonica</name>
    <dbReference type="NCBI Taxonomy" id="461633"/>
    <lineage>
        <taxon>Eukaryota</taxon>
        <taxon>Viridiplantae</taxon>
        <taxon>Streptophyta</taxon>
        <taxon>Embryophyta</taxon>
        <taxon>Tracheophyta</taxon>
        <taxon>Spermatophyta</taxon>
        <taxon>Magnoliopsida</taxon>
        <taxon>Ranunculales</taxon>
        <taxon>Menispermaceae</taxon>
        <taxon>Menispermoideae</taxon>
        <taxon>Cissampelideae</taxon>
        <taxon>Stephania</taxon>
    </lineage>
</organism>
<proteinExistence type="predicted"/>
<feature type="compositionally biased region" description="Low complexity" evidence="1">
    <location>
        <begin position="78"/>
        <end position="87"/>
    </location>
</feature>
<evidence type="ECO:0000313" key="2">
    <source>
        <dbReference type="EMBL" id="KAK9103077.1"/>
    </source>
</evidence>
<gene>
    <name evidence="2" type="ORF">Sjap_020331</name>
</gene>
<sequence>MGSPPLHAIALPHLPPAQIAPEGFQRLARRSVPSGQLPWKWQWGRSGGGTTPPSLRLGGGGAPQWGPTCRPRDDRHAATTTSGGATAAPPPSLGHFPHSNSIFPNKINKQKRRGDERRV</sequence>
<evidence type="ECO:0000256" key="1">
    <source>
        <dbReference type="SAM" id="MobiDB-lite"/>
    </source>
</evidence>